<evidence type="ECO:0000256" key="1">
    <source>
        <dbReference type="SAM" id="MobiDB-lite"/>
    </source>
</evidence>
<keyword evidence="2" id="KW-0732">Signal</keyword>
<dbReference type="AlphaFoldDB" id="A0A6I9V360"/>
<name>A0A6I9V360_BACDO</name>
<sequence>MKEIRMILLLALLACLTTPNAVQAHRYVLRPLSAREVYRLLANTGRSNDIPQGRIITQGLTFIGDITRRIIGVGTEPRVTTQEVCYETRGARSLAEAEAVYDSYVAASNQPEPDRRHKRVRNSEVGRILKLKKRKKLREDEELRGNQRIRNEDNAPISQPGLGSRTTTPTSSTDSDIYSTPQRSSLTTDPAVTTMTSKSDTTVTTNPTTTMNQNNDATISTFTTSTSPEGSINCIVIKKNE</sequence>
<feature type="compositionally biased region" description="Basic and acidic residues" evidence="1">
    <location>
        <begin position="139"/>
        <end position="153"/>
    </location>
</feature>
<accession>A0A6I9V360</accession>
<feature type="chain" id="PRO_5046372961" evidence="2">
    <location>
        <begin position="25"/>
        <end position="241"/>
    </location>
</feature>
<evidence type="ECO:0000313" key="4">
    <source>
        <dbReference type="RefSeq" id="XP_011202264.2"/>
    </source>
</evidence>
<dbReference type="Proteomes" id="UP001652620">
    <property type="component" value="Chromosome 3"/>
</dbReference>
<feature type="region of interest" description="Disordered" evidence="1">
    <location>
        <begin position="139"/>
        <end position="208"/>
    </location>
</feature>
<evidence type="ECO:0000256" key="2">
    <source>
        <dbReference type="SAM" id="SignalP"/>
    </source>
</evidence>
<dbReference type="KEGG" id="bdr:105225481"/>
<feature type="compositionally biased region" description="Polar residues" evidence="1">
    <location>
        <begin position="182"/>
        <end position="191"/>
    </location>
</feature>
<dbReference type="RefSeq" id="XP_011202264.2">
    <property type="nucleotide sequence ID" value="XM_011203962.3"/>
</dbReference>
<protein>
    <submittedName>
        <fullName evidence="4">Uncharacterized protein LOC105225481</fullName>
    </submittedName>
</protein>
<feature type="compositionally biased region" description="Low complexity" evidence="1">
    <location>
        <begin position="192"/>
        <end position="208"/>
    </location>
</feature>
<gene>
    <name evidence="4" type="primary">LOC105225481</name>
</gene>
<dbReference type="InParanoid" id="A0A6I9V360"/>
<dbReference type="OrthoDB" id="8009842at2759"/>
<feature type="signal peptide" evidence="2">
    <location>
        <begin position="1"/>
        <end position="24"/>
    </location>
</feature>
<reference evidence="4" key="1">
    <citation type="submission" date="2025-08" db="UniProtKB">
        <authorList>
            <consortium name="RefSeq"/>
        </authorList>
    </citation>
    <scope>IDENTIFICATION</scope>
    <source>
        <tissue evidence="4">Adult</tissue>
    </source>
</reference>
<organism evidence="3 4">
    <name type="scientific">Bactrocera dorsalis</name>
    <name type="common">Oriental fruit fly</name>
    <name type="synonym">Dacus dorsalis</name>
    <dbReference type="NCBI Taxonomy" id="27457"/>
    <lineage>
        <taxon>Eukaryota</taxon>
        <taxon>Metazoa</taxon>
        <taxon>Ecdysozoa</taxon>
        <taxon>Arthropoda</taxon>
        <taxon>Hexapoda</taxon>
        <taxon>Insecta</taxon>
        <taxon>Pterygota</taxon>
        <taxon>Neoptera</taxon>
        <taxon>Endopterygota</taxon>
        <taxon>Diptera</taxon>
        <taxon>Brachycera</taxon>
        <taxon>Muscomorpha</taxon>
        <taxon>Tephritoidea</taxon>
        <taxon>Tephritidae</taxon>
        <taxon>Bactrocera</taxon>
        <taxon>Bactrocera</taxon>
    </lineage>
</organism>
<evidence type="ECO:0000313" key="3">
    <source>
        <dbReference type="Proteomes" id="UP001652620"/>
    </source>
</evidence>
<dbReference type="GeneID" id="105225481"/>
<feature type="region of interest" description="Disordered" evidence="1">
    <location>
        <begin position="107"/>
        <end position="127"/>
    </location>
</feature>
<proteinExistence type="predicted"/>
<feature type="compositionally biased region" description="Low complexity" evidence="1">
    <location>
        <begin position="164"/>
        <end position="181"/>
    </location>
</feature>
<keyword evidence="3" id="KW-1185">Reference proteome</keyword>